<protein>
    <submittedName>
        <fullName evidence="1">XkdX family protein</fullName>
    </submittedName>
</protein>
<organism evidence="1 2">
    <name type="scientific">Clostridium weizhouense</name>
    <dbReference type="NCBI Taxonomy" id="2859781"/>
    <lineage>
        <taxon>Bacteria</taxon>
        <taxon>Bacillati</taxon>
        <taxon>Bacillota</taxon>
        <taxon>Clostridia</taxon>
        <taxon>Eubacteriales</taxon>
        <taxon>Clostridiaceae</taxon>
        <taxon>Clostridium</taxon>
    </lineage>
</organism>
<gene>
    <name evidence="1" type="ORF">KYD98_00025</name>
</gene>
<reference evidence="1 2" key="1">
    <citation type="submission" date="2021-07" db="EMBL/GenBank/DDBJ databases">
        <title>Clostridium weizhouense sp. nov., an anaerobic bacterium isolated from activated sludge of Petroleum wastewater.</title>
        <authorList>
            <person name="Li Q."/>
        </authorList>
    </citation>
    <scope>NUCLEOTIDE SEQUENCE [LARGE SCALE GENOMIC DNA]</scope>
    <source>
        <strain evidence="1 2">YB-6</strain>
    </source>
</reference>
<dbReference type="NCBIfam" id="TIGR01669">
    <property type="entry name" value="phage_XkdX"/>
    <property type="match status" value="1"/>
</dbReference>
<accession>A0ABS7AIH6</accession>
<comment type="caution">
    <text evidence="1">The sequence shown here is derived from an EMBL/GenBank/DDBJ whole genome shotgun (WGS) entry which is preliminary data.</text>
</comment>
<name>A0ABS7AIH6_9CLOT</name>
<proteinExistence type="predicted"/>
<keyword evidence="2" id="KW-1185">Reference proteome</keyword>
<dbReference type="Proteomes" id="UP001519921">
    <property type="component" value="Unassembled WGS sequence"/>
</dbReference>
<evidence type="ECO:0000313" key="1">
    <source>
        <dbReference type="EMBL" id="MBW6408471.1"/>
    </source>
</evidence>
<dbReference type="RefSeq" id="WP_219777540.1">
    <property type="nucleotide sequence ID" value="NZ_JAHXPT010000001.1"/>
</dbReference>
<evidence type="ECO:0000313" key="2">
    <source>
        <dbReference type="Proteomes" id="UP001519921"/>
    </source>
</evidence>
<sequence>MENFWFNLIKDYYNLKLYNNEDLDLFVKVKYITDEQKTTIINKVV</sequence>
<dbReference type="InterPro" id="IPR010022">
    <property type="entry name" value="XkdX"/>
</dbReference>
<dbReference type="Pfam" id="PF09693">
    <property type="entry name" value="Phage_XkdX"/>
    <property type="match status" value="1"/>
</dbReference>
<dbReference type="EMBL" id="JAHXPT010000001">
    <property type="protein sequence ID" value="MBW6408471.1"/>
    <property type="molecule type" value="Genomic_DNA"/>
</dbReference>